<dbReference type="AlphaFoldDB" id="A0A2G1VP78"/>
<dbReference type="OrthoDB" id="1442986at2"/>
<organism evidence="2 3">
    <name type="scientific">Leeuwenhoekiella nanhaiensis</name>
    <dbReference type="NCBI Taxonomy" id="1655491"/>
    <lineage>
        <taxon>Bacteria</taxon>
        <taxon>Pseudomonadati</taxon>
        <taxon>Bacteroidota</taxon>
        <taxon>Flavobacteriia</taxon>
        <taxon>Flavobacteriales</taxon>
        <taxon>Flavobacteriaceae</taxon>
        <taxon>Leeuwenhoekiella</taxon>
    </lineage>
</organism>
<accession>A0A2G1VP78</accession>
<gene>
    <name evidence="2" type="ORF">CJ305_13770</name>
</gene>
<reference evidence="2 3" key="1">
    <citation type="submission" date="2017-08" db="EMBL/GenBank/DDBJ databases">
        <title>The whole genome shortgun sequences of strain Leeuwenhoekiella nanhaiensis G18 from the South China Sea.</title>
        <authorList>
            <person name="Liu Q."/>
        </authorList>
    </citation>
    <scope>NUCLEOTIDE SEQUENCE [LARGE SCALE GENOMIC DNA]</scope>
    <source>
        <strain evidence="2 3">G18</strain>
    </source>
</reference>
<dbReference type="RefSeq" id="WP_099646868.1">
    <property type="nucleotide sequence ID" value="NZ_KZ319294.1"/>
</dbReference>
<evidence type="ECO:0008006" key="4">
    <source>
        <dbReference type="Google" id="ProtNLM"/>
    </source>
</evidence>
<evidence type="ECO:0000256" key="1">
    <source>
        <dbReference type="SAM" id="MobiDB-lite"/>
    </source>
</evidence>
<dbReference type="PROSITE" id="PS51257">
    <property type="entry name" value="PROKAR_LIPOPROTEIN"/>
    <property type="match status" value="1"/>
</dbReference>
<name>A0A2G1VP78_9FLAO</name>
<dbReference type="Proteomes" id="UP000229433">
    <property type="component" value="Unassembled WGS sequence"/>
</dbReference>
<dbReference type="EMBL" id="NQXA01000012">
    <property type="protein sequence ID" value="PHQ28576.1"/>
    <property type="molecule type" value="Genomic_DNA"/>
</dbReference>
<protein>
    <recommendedName>
        <fullName evidence="4">DUF3828 domain-containing protein</fullName>
    </recommendedName>
</protein>
<feature type="compositionally biased region" description="Basic and acidic residues" evidence="1">
    <location>
        <begin position="34"/>
        <end position="46"/>
    </location>
</feature>
<comment type="caution">
    <text evidence="2">The sequence shown here is derived from an EMBL/GenBank/DDBJ whole genome shotgun (WGS) entry which is preliminary data.</text>
</comment>
<keyword evidence="3" id="KW-1185">Reference proteome</keyword>
<evidence type="ECO:0000313" key="2">
    <source>
        <dbReference type="EMBL" id="PHQ28576.1"/>
    </source>
</evidence>
<feature type="region of interest" description="Disordered" evidence="1">
    <location>
        <begin position="34"/>
        <end position="55"/>
    </location>
</feature>
<evidence type="ECO:0000313" key="3">
    <source>
        <dbReference type="Proteomes" id="UP000229433"/>
    </source>
</evidence>
<proteinExistence type="predicted"/>
<sequence>MKKSIFTLLLAAGIFTVSCGDRKTNSENEIQLEEREGPVVEGKDMIPADDSDSAQNKAEIVSAKQVVNKYFSALDRGDFTEAYEQMSRSSDRGTSSEFAEENAGIETITVSFTQDATVNTNTNGTEIELPLRYTVKTKNENTETYSGSAIVLKASGEDSDYQILKMNVTREDS</sequence>